<comment type="caution">
    <text evidence="1">The sequence shown here is derived from an EMBL/GenBank/DDBJ whole genome shotgun (WGS) entry which is preliminary data.</text>
</comment>
<accession>A0A9Q3BXJ1</accession>
<organism evidence="1 2">
    <name type="scientific">Austropuccinia psidii MF-1</name>
    <dbReference type="NCBI Taxonomy" id="1389203"/>
    <lineage>
        <taxon>Eukaryota</taxon>
        <taxon>Fungi</taxon>
        <taxon>Dikarya</taxon>
        <taxon>Basidiomycota</taxon>
        <taxon>Pucciniomycotina</taxon>
        <taxon>Pucciniomycetes</taxon>
        <taxon>Pucciniales</taxon>
        <taxon>Sphaerophragmiaceae</taxon>
        <taxon>Austropuccinia</taxon>
    </lineage>
</organism>
<reference evidence="1" key="1">
    <citation type="submission" date="2021-03" db="EMBL/GenBank/DDBJ databases">
        <title>Draft genome sequence of rust myrtle Austropuccinia psidii MF-1, a brazilian biotype.</title>
        <authorList>
            <person name="Quecine M.C."/>
            <person name="Pachon D.M.R."/>
            <person name="Bonatelli M.L."/>
            <person name="Correr F.H."/>
            <person name="Franceschini L.M."/>
            <person name="Leite T.F."/>
            <person name="Margarido G.R.A."/>
            <person name="Almeida C.A."/>
            <person name="Ferrarezi J.A."/>
            <person name="Labate C.A."/>
        </authorList>
    </citation>
    <scope>NUCLEOTIDE SEQUENCE</scope>
    <source>
        <strain evidence="1">MF-1</strain>
    </source>
</reference>
<sequence>MVLGYGKKTTSFENGKYSVDKDQYELYLRQSKILKAMNPHMNTQLRNHKLLTQIPGELEHAIKFRFNQSCAPDDIANTLNDVGKRTHIWKNSLNRGKSFKEKQPYRVENKDKPKIAEVTSKKNTCHDCG</sequence>
<proteinExistence type="predicted"/>
<dbReference type="OrthoDB" id="2514797at2759"/>
<dbReference type="Proteomes" id="UP000765509">
    <property type="component" value="Unassembled WGS sequence"/>
</dbReference>
<dbReference type="AlphaFoldDB" id="A0A9Q3BXJ1"/>
<dbReference type="EMBL" id="AVOT02003717">
    <property type="protein sequence ID" value="MBW0474374.1"/>
    <property type="molecule type" value="Genomic_DNA"/>
</dbReference>
<gene>
    <name evidence="1" type="ORF">O181_014089</name>
</gene>
<evidence type="ECO:0000313" key="2">
    <source>
        <dbReference type="Proteomes" id="UP000765509"/>
    </source>
</evidence>
<keyword evidence="2" id="KW-1185">Reference proteome</keyword>
<evidence type="ECO:0000313" key="1">
    <source>
        <dbReference type="EMBL" id="MBW0474374.1"/>
    </source>
</evidence>
<name>A0A9Q3BXJ1_9BASI</name>
<protein>
    <submittedName>
        <fullName evidence="1">Uncharacterized protein</fullName>
    </submittedName>
</protein>